<protein>
    <recommendedName>
        <fullName evidence="1">Coproheme decarboxylase</fullName>
        <ecNumber evidence="10">1.3.98.5</ecNumber>
    </recommendedName>
    <alternativeName>
        <fullName evidence="6">Coproheme III oxidative decarboxylase</fullName>
    </alternativeName>
    <alternativeName>
        <fullName evidence="7">Hydrogen peroxide-dependent heme synthase</fullName>
    </alternativeName>
</protein>
<dbReference type="PANTHER" id="PTHR36843">
    <property type="entry name" value="HEME-DEPENDENT PEROXIDASE YWFI-RELATED"/>
    <property type="match status" value="1"/>
</dbReference>
<organism evidence="11 12">
    <name type="scientific">Candidatus Carbonibacillus altaicus</name>
    <dbReference type="NCBI Taxonomy" id="2163959"/>
    <lineage>
        <taxon>Bacteria</taxon>
        <taxon>Bacillati</taxon>
        <taxon>Bacillota</taxon>
        <taxon>Bacilli</taxon>
        <taxon>Bacillales</taxon>
        <taxon>Candidatus Carbonibacillus</taxon>
    </lineage>
</organism>
<dbReference type="Proteomes" id="UP000244338">
    <property type="component" value="Unassembled WGS sequence"/>
</dbReference>
<evidence type="ECO:0000256" key="1">
    <source>
        <dbReference type="ARBA" id="ARBA00014413"/>
    </source>
</evidence>
<name>A0A2R6Y4Q3_9BACL</name>
<evidence type="ECO:0000256" key="8">
    <source>
        <dbReference type="ARBA" id="ARBA00049896"/>
    </source>
</evidence>
<evidence type="ECO:0000256" key="5">
    <source>
        <dbReference type="ARBA" id="ARBA00023444"/>
    </source>
</evidence>
<evidence type="ECO:0000256" key="3">
    <source>
        <dbReference type="ARBA" id="ARBA00022723"/>
    </source>
</evidence>
<dbReference type="Pfam" id="PF06778">
    <property type="entry name" value="Chlor_dismutase"/>
    <property type="match status" value="1"/>
</dbReference>
<reference evidence="12" key="1">
    <citation type="journal article" date="2018" name="Sci. Rep.">
        <title>Lignite coal burning seam in the remote Altai Mountains harbors a hydrogen-driven thermophilic microbial community.</title>
        <authorList>
            <person name="Kadnikov V.V."/>
            <person name="Mardanov A.V."/>
            <person name="Ivasenko D.A."/>
            <person name="Antsiferov D.V."/>
            <person name="Beletsky A.V."/>
            <person name="Karnachuk O.V."/>
            <person name="Ravin N.V."/>
        </authorList>
    </citation>
    <scope>NUCLEOTIDE SEQUENCE [LARGE SCALE GENOMIC DNA]</scope>
</reference>
<comment type="pathway">
    <text evidence="5">Porphyrin-containing compound metabolism.</text>
</comment>
<evidence type="ECO:0000313" key="12">
    <source>
        <dbReference type="Proteomes" id="UP000244338"/>
    </source>
</evidence>
<dbReference type="EC" id="1.3.98.5" evidence="10"/>
<proteinExistence type="predicted"/>
<dbReference type="NCBIfam" id="NF008913">
    <property type="entry name" value="PRK12276.1"/>
    <property type="match status" value="1"/>
</dbReference>
<evidence type="ECO:0000256" key="2">
    <source>
        <dbReference type="ARBA" id="ARBA00022617"/>
    </source>
</evidence>
<evidence type="ECO:0000256" key="7">
    <source>
        <dbReference type="ARBA" id="ARBA00030236"/>
    </source>
</evidence>
<sequence>MSDHEKAVQETPSRHTSKAAHTVEGWHVLHDFYTIDWPAWKETEKKVRRHALEELAEVYATWEKIEAEEGGSFGMFHIIGQKADLLFMHLRPSMDALLKEEVAFRKLMIADFLLPAHSYYSIVELGGYTGDPEQDPWAKGRLYPKLKRDEHVCFYPMNKKRMGTDNWYMLPIEDRANMMRSHGEIGKAYRGKVLQIISGSQGLDDWEWGVTLFSKDPLQFKKIIYEMRFDEVSARFGEFGAFFVGKGLDMDDLKDILDV</sequence>
<dbReference type="GO" id="GO:0016491">
    <property type="term" value="F:oxidoreductase activity"/>
    <property type="evidence" value="ECO:0007669"/>
    <property type="project" value="InterPro"/>
</dbReference>
<dbReference type="SUPFAM" id="SSF54909">
    <property type="entry name" value="Dimeric alpha+beta barrel"/>
    <property type="match status" value="1"/>
</dbReference>
<dbReference type="InterPro" id="IPR010644">
    <property type="entry name" value="ChdC/CLD"/>
</dbReference>
<accession>A0A2R6Y4Q3</accession>
<dbReference type="AlphaFoldDB" id="A0A2R6Y4Q3"/>
<evidence type="ECO:0000256" key="6">
    <source>
        <dbReference type="ARBA" id="ARBA00029882"/>
    </source>
</evidence>
<dbReference type="Gene3D" id="3.30.70.1030">
    <property type="entry name" value="Apc35880, domain 1"/>
    <property type="match status" value="2"/>
</dbReference>
<dbReference type="EMBL" id="PEBX01000004">
    <property type="protein sequence ID" value="PTQ57667.1"/>
    <property type="molecule type" value="Genomic_DNA"/>
</dbReference>
<comment type="caution">
    <text evidence="11">The sequence shown here is derived from an EMBL/GenBank/DDBJ whole genome shotgun (WGS) entry which is preliminary data.</text>
</comment>
<evidence type="ECO:0000256" key="10">
    <source>
        <dbReference type="ARBA" id="ARBA00050019"/>
    </source>
</evidence>
<evidence type="ECO:0000256" key="4">
    <source>
        <dbReference type="ARBA" id="ARBA00023004"/>
    </source>
</evidence>
<dbReference type="InterPro" id="IPR011008">
    <property type="entry name" value="Dimeric_a/b-barrel"/>
</dbReference>
<dbReference type="GO" id="GO:0020037">
    <property type="term" value="F:heme binding"/>
    <property type="evidence" value="ECO:0007669"/>
    <property type="project" value="InterPro"/>
</dbReference>
<comment type="cofactor">
    <cofactor evidence="9">
        <name>Fe-coproporphyrin III</name>
        <dbReference type="ChEBI" id="CHEBI:68438"/>
    </cofactor>
</comment>
<keyword evidence="3" id="KW-0479">Metal-binding</keyword>
<gene>
    <name evidence="11" type="ORF">BSOLF_1211</name>
</gene>
<evidence type="ECO:0000256" key="9">
    <source>
        <dbReference type="ARBA" id="ARBA00049935"/>
    </source>
</evidence>
<keyword evidence="4" id="KW-0408">Iron</keyword>
<evidence type="ECO:0000313" key="11">
    <source>
        <dbReference type="EMBL" id="PTQ57667.1"/>
    </source>
</evidence>
<keyword evidence="2" id="KW-0349">Heme</keyword>
<comment type="catalytic activity">
    <reaction evidence="8">
        <text>Fe-coproporphyrin III + 2 H2O2 + 2 H(+) = heme b + 2 CO2 + 4 H2O</text>
        <dbReference type="Rhea" id="RHEA:56516"/>
        <dbReference type="ChEBI" id="CHEBI:15377"/>
        <dbReference type="ChEBI" id="CHEBI:15378"/>
        <dbReference type="ChEBI" id="CHEBI:16240"/>
        <dbReference type="ChEBI" id="CHEBI:16526"/>
        <dbReference type="ChEBI" id="CHEBI:60344"/>
        <dbReference type="ChEBI" id="CHEBI:68438"/>
        <dbReference type="EC" id="1.3.98.5"/>
    </reaction>
    <physiologicalReaction direction="left-to-right" evidence="8">
        <dbReference type="Rhea" id="RHEA:56517"/>
    </physiologicalReaction>
</comment>
<dbReference type="PANTHER" id="PTHR36843:SF1">
    <property type="entry name" value="COPROHEME DECARBOXYLASE"/>
    <property type="match status" value="1"/>
</dbReference>
<dbReference type="GO" id="GO:0046872">
    <property type="term" value="F:metal ion binding"/>
    <property type="evidence" value="ECO:0007669"/>
    <property type="project" value="UniProtKB-KW"/>
</dbReference>